<accession>A0A921Q1Y9</accession>
<reference evidence="2" key="2">
    <citation type="submission" date="2020-10" db="EMBL/GenBank/DDBJ databases">
        <authorList>
            <person name="Cooper E.A."/>
            <person name="Brenton Z.W."/>
            <person name="Flinn B.S."/>
            <person name="Jenkins J."/>
            <person name="Shu S."/>
            <person name="Flowers D."/>
            <person name="Luo F."/>
            <person name="Wang Y."/>
            <person name="Xia P."/>
            <person name="Barry K."/>
            <person name="Daum C."/>
            <person name="Lipzen A."/>
            <person name="Yoshinaga Y."/>
            <person name="Schmutz J."/>
            <person name="Saski C."/>
            <person name="Vermerris W."/>
            <person name="Kresovich S."/>
        </authorList>
    </citation>
    <scope>NUCLEOTIDE SEQUENCE</scope>
</reference>
<sequence length="372" mass="38741">MMEEGQEGWGGLIEERRLASGVIWKVAPESAIQSGLTGRSPAAGGAAGGGLAVERNEEAGVEGDAAPLGTAAMARARRAVVSDNRGADLPSPHMVDHGWRKDAQAAGSHPTGTGKALGGGGHRGAERLHPPPPRRRRWLPRPPQPPLGSEGGGARRDEALSATAAARSAARVATAAAASARGKPSPAASSAGSGEGSGEGGVWWRKGSSCHGVLGGLDVICRRSRARRCHEKASSSDSTGWRIGGAGVRHPGQRFGVPESRTRAQGRRARASGGRAQGRRARTLGGRAQGRRARAGWWWRRARASGGRAQGRRARAGWWWRRGGHGRGCGGTPTDGGCCLAAGLGREGGRRETLARYHAVNYDFIDWVDPKG</sequence>
<gene>
    <name evidence="2" type="ORF">BDA96_10G142800</name>
</gene>
<protein>
    <submittedName>
        <fullName evidence="2">Uncharacterized protein</fullName>
    </submittedName>
</protein>
<evidence type="ECO:0000256" key="1">
    <source>
        <dbReference type="SAM" id="MobiDB-lite"/>
    </source>
</evidence>
<feature type="region of interest" description="Disordered" evidence="1">
    <location>
        <begin position="177"/>
        <end position="200"/>
    </location>
</feature>
<feature type="compositionally biased region" description="Low complexity" evidence="1">
    <location>
        <begin position="177"/>
        <end position="192"/>
    </location>
</feature>
<feature type="region of interest" description="Disordered" evidence="1">
    <location>
        <begin position="230"/>
        <end position="278"/>
    </location>
</feature>
<proteinExistence type="predicted"/>
<evidence type="ECO:0000313" key="3">
    <source>
        <dbReference type="Proteomes" id="UP000807115"/>
    </source>
</evidence>
<evidence type="ECO:0000313" key="2">
    <source>
        <dbReference type="EMBL" id="KAG0513899.1"/>
    </source>
</evidence>
<name>A0A921Q1Y9_SORBI</name>
<dbReference type="AlphaFoldDB" id="A0A921Q1Y9"/>
<feature type="region of interest" description="Disordered" evidence="1">
    <location>
        <begin position="102"/>
        <end position="165"/>
    </location>
</feature>
<dbReference type="Proteomes" id="UP000807115">
    <property type="component" value="Chromosome 10"/>
</dbReference>
<organism evidence="2 3">
    <name type="scientific">Sorghum bicolor</name>
    <name type="common">Sorghum</name>
    <name type="synonym">Sorghum vulgare</name>
    <dbReference type="NCBI Taxonomy" id="4558"/>
    <lineage>
        <taxon>Eukaryota</taxon>
        <taxon>Viridiplantae</taxon>
        <taxon>Streptophyta</taxon>
        <taxon>Embryophyta</taxon>
        <taxon>Tracheophyta</taxon>
        <taxon>Spermatophyta</taxon>
        <taxon>Magnoliopsida</taxon>
        <taxon>Liliopsida</taxon>
        <taxon>Poales</taxon>
        <taxon>Poaceae</taxon>
        <taxon>PACMAD clade</taxon>
        <taxon>Panicoideae</taxon>
        <taxon>Andropogonodae</taxon>
        <taxon>Andropogoneae</taxon>
        <taxon>Sorghinae</taxon>
        <taxon>Sorghum</taxon>
    </lineage>
</organism>
<comment type="caution">
    <text evidence="2">The sequence shown here is derived from an EMBL/GenBank/DDBJ whole genome shotgun (WGS) entry which is preliminary data.</text>
</comment>
<reference evidence="2" key="1">
    <citation type="journal article" date="2019" name="BMC Genomics">
        <title>A new reference genome for Sorghum bicolor reveals high levels of sequence similarity between sweet and grain genotypes: implications for the genetics of sugar metabolism.</title>
        <authorList>
            <person name="Cooper E.A."/>
            <person name="Brenton Z.W."/>
            <person name="Flinn B.S."/>
            <person name="Jenkins J."/>
            <person name="Shu S."/>
            <person name="Flowers D."/>
            <person name="Luo F."/>
            <person name="Wang Y."/>
            <person name="Xia P."/>
            <person name="Barry K."/>
            <person name="Daum C."/>
            <person name="Lipzen A."/>
            <person name="Yoshinaga Y."/>
            <person name="Schmutz J."/>
            <person name="Saski C."/>
            <person name="Vermerris W."/>
            <person name="Kresovich S."/>
        </authorList>
    </citation>
    <scope>NUCLEOTIDE SEQUENCE</scope>
</reference>
<dbReference type="EMBL" id="CM027689">
    <property type="protein sequence ID" value="KAG0513899.1"/>
    <property type="molecule type" value="Genomic_DNA"/>
</dbReference>